<dbReference type="Proteomes" id="UP000826725">
    <property type="component" value="Chromosome"/>
</dbReference>
<evidence type="ECO:0000256" key="2">
    <source>
        <dbReference type="ARBA" id="ARBA00022516"/>
    </source>
</evidence>
<keyword evidence="7 11" id="KW-0594">Phospholipid biosynthesis</keyword>
<feature type="chain" id="PRO_5035348565" description="Phosphatidylserine decarboxylase alpha chain" evidence="11">
    <location>
        <begin position="183"/>
        <end position="215"/>
    </location>
</feature>
<dbReference type="PANTHER" id="PTHR35809">
    <property type="entry name" value="ARCHAETIDYLSERINE DECARBOXYLASE PROENZYME-RELATED"/>
    <property type="match status" value="1"/>
</dbReference>
<comment type="pathway">
    <text evidence="11">Phospholipid metabolism; phosphatidylethanolamine biosynthesis; phosphatidylethanolamine from CDP-diacylglycerol: step 2/2.</text>
</comment>
<gene>
    <name evidence="11 13" type="primary">psd</name>
    <name evidence="13" type="ORF">DGMP_11300</name>
</gene>
<feature type="site" description="Cleavage (non-hydrolytic); by autocatalysis" evidence="11">
    <location>
        <begin position="182"/>
        <end position="183"/>
    </location>
</feature>
<evidence type="ECO:0000256" key="6">
    <source>
        <dbReference type="ARBA" id="ARBA00023145"/>
    </source>
</evidence>
<evidence type="ECO:0000256" key="4">
    <source>
        <dbReference type="ARBA" id="ARBA00023098"/>
    </source>
</evidence>
<keyword evidence="2 11" id="KW-0444">Lipid biosynthesis</keyword>
<dbReference type="EC" id="4.1.1.65" evidence="11"/>
<evidence type="ECO:0000313" key="14">
    <source>
        <dbReference type="Proteomes" id="UP000826725"/>
    </source>
</evidence>
<dbReference type="GO" id="GO:0005886">
    <property type="term" value="C:plasma membrane"/>
    <property type="evidence" value="ECO:0007669"/>
    <property type="project" value="UniProtKB-SubCell"/>
</dbReference>
<comment type="subunit">
    <text evidence="11">Heterodimer of a large membrane-associated beta subunit and a small pyruvoyl-containing alpha subunit.</text>
</comment>
<keyword evidence="10 11" id="KW-0670">Pyruvate</keyword>
<evidence type="ECO:0000256" key="9">
    <source>
        <dbReference type="ARBA" id="ARBA00023264"/>
    </source>
</evidence>
<dbReference type="UniPathway" id="UPA00558">
    <property type="reaction ID" value="UER00616"/>
</dbReference>
<dbReference type="RefSeq" id="WP_228856561.1">
    <property type="nucleotide sequence ID" value="NZ_AP024086.1"/>
</dbReference>
<evidence type="ECO:0000256" key="3">
    <source>
        <dbReference type="ARBA" id="ARBA00022793"/>
    </source>
</evidence>
<feature type="transmembrane region" description="Helical" evidence="12">
    <location>
        <begin position="15"/>
        <end position="46"/>
    </location>
</feature>
<dbReference type="InterPro" id="IPR033175">
    <property type="entry name" value="PSD-A"/>
</dbReference>
<keyword evidence="6 11" id="KW-0865">Zymogen</keyword>
<dbReference type="KEGG" id="dbk:DGMP_11300"/>
<name>A0A8D5FV43_9BACT</name>
<evidence type="ECO:0000256" key="11">
    <source>
        <dbReference type="HAMAP-Rule" id="MF_00664"/>
    </source>
</evidence>
<dbReference type="EMBL" id="AP024086">
    <property type="protein sequence ID" value="BCL60437.1"/>
    <property type="molecule type" value="Genomic_DNA"/>
</dbReference>
<dbReference type="Pfam" id="PF02666">
    <property type="entry name" value="PS_Dcarbxylase"/>
    <property type="match status" value="1"/>
</dbReference>
<evidence type="ECO:0000256" key="10">
    <source>
        <dbReference type="ARBA" id="ARBA00023317"/>
    </source>
</evidence>
<proteinExistence type="inferred from homology"/>
<comment type="function">
    <text evidence="11">Catalyzes the formation of phosphatidylethanolamine (PtdEtn) from phosphatidylserine (PtdSer).</text>
</comment>
<comment type="subcellular location">
    <subcellularLocation>
        <location evidence="11">Cell membrane</location>
        <topology evidence="11">Peripheral membrane protein</topology>
    </subcellularLocation>
</comment>
<evidence type="ECO:0000256" key="7">
    <source>
        <dbReference type="ARBA" id="ARBA00023209"/>
    </source>
</evidence>
<dbReference type="AlphaFoldDB" id="A0A8D5FV43"/>
<evidence type="ECO:0000256" key="5">
    <source>
        <dbReference type="ARBA" id="ARBA00023136"/>
    </source>
</evidence>
<dbReference type="NCBIfam" id="NF003678">
    <property type="entry name" value="PRK05305.1-2"/>
    <property type="match status" value="1"/>
</dbReference>
<reference evidence="13" key="1">
    <citation type="submission" date="2020-09" db="EMBL/GenBank/DDBJ databases">
        <title>Desulfogranum mesoprofundum gen. nov., sp. nov., a novel mesophilic, sulfate-reducing chemolithoautotroph isolated from a deep-sea hydrothermal vent chimney in the Suiyo Seamount.</title>
        <authorList>
            <person name="Hashimoto Y."/>
            <person name="Nakagawa S."/>
        </authorList>
    </citation>
    <scope>NUCLEOTIDE SEQUENCE</scope>
    <source>
        <strain evidence="13">KT2</strain>
    </source>
</reference>
<dbReference type="GO" id="GO:0006646">
    <property type="term" value="P:phosphatidylethanolamine biosynthetic process"/>
    <property type="evidence" value="ECO:0007669"/>
    <property type="project" value="UniProtKB-UniRule"/>
</dbReference>
<keyword evidence="5 11" id="KW-0472">Membrane</keyword>
<keyword evidence="8 11" id="KW-0456">Lyase</keyword>
<sequence>MLSPQIPVAREGYPFIGMAAFCTLISAVLGFTVVTLVLLLISLFVLSFFRDPERFIPHNENALISPADGKIILIDRIKDEIFIHDEVFKISIFMNVFNVHVNRIPFSGTVEQIIYRPGKFYSADSEKSALQNEYCATVISTEKQKKIACVQVAGLIARRIICWLEPGDEAIRGKRFGLIRFGSRVDLYLPVETDILVEVGQKVRAGETVLGQLKS</sequence>
<evidence type="ECO:0000256" key="12">
    <source>
        <dbReference type="SAM" id="Phobius"/>
    </source>
</evidence>
<dbReference type="NCBIfam" id="NF003685">
    <property type="entry name" value="PRK05305.2-5"/>
    <property type="match status" value="1"/>
</dbReference>
<feature type="modified residue" description="Pyruvic acid (Ser); by autocatalysis" evidence="11">
    <location>
        <position position="183"/>
    </location>
</feature>
<evidence type="ECO:0000256" key="1">
    <source>
        <dbReference type="ARBA" id="ARBA00022475"/>
    </source>
</evidence>
<keyword evidence="1 11" id="KW-1003">Cell membrane</keyword>
<feature type="active site" description="Schiff-base intermediate with substrate; via pyruvic acid" evidence="11">
    <location>
        <position position="183"/>
    </location>
</feature>
<comment type="catalytic activity">
    <reaction evidence="11">
        <text>a 1,2-diacyl-sn-glycero-3-phospho-L-serine + H(+) = a 1,2-diacyl-sn-glycero-3-phosphoethanolamine + CO2</text>
        <dbReference type="Rhea" id="RHEA:20828"/>
        <dbReference type="ChEBI" id="CHEBI:15378"/>
        <dbReference type="ChEBI" id="CHEBI:16526"/>
        <dbReference type="ChEBI" id="CHEBI:57262"/>
        <dbReference type="ChEBI" id="CHEBI:64612"/>
        <dbReference type="EC" id="4.1.1.65"/>
    </reaction>
</comment>
<protein>
    <recommendedName>
        <fullName evidence="11">Phosphatidylserine decarboxylase proenzyme</fullName>
        <ecNumber evidence="11">4.1.1.65</ecNumber>
    </recommendedName>
    <component>
        <recommendedName>
            <fullName evidence="11">Phosphatidylserine decarboxylase alpha chain</fullName>
        </recommendedName>
    </component>
    <component>
        <recommendedName>
            <fullName evidence="11">Phosphatidylserine decarboxylase beta chain</fullName>
        </recommendedName>
    </component>
</protein>
<keyword evidence="3 11" id="KW-0210">Decarboxylase</keyword>
<comment type="PTM">
    <text evidence="11">Is synthesized initially as an inactive proenzyme. Formation of the active enzyme involves a self-maturation process in which the active site pyruvoyl group is generated from an internal serine residue via an autocatalytic post-translational modification. Two non-identical subunits are generated from the proenzyme in this reaction, and the pyruvate is formed at the N-terminus of the alpha chain, which is derived from the carboxyl end of the proenzyme. The post-translation cleavage follows an unusual pathway, termed non-hydrolytic serinolysis, in which the side chain hydroxyl group of the serine supplies its oxygen atom to form the C-terminus of the beta chain, while the remainder of the serine residue undergoes an oxidative deamination to produce ammonia and the pyruvoyl prosthetic group on the alpha chain.</text>
</comment>
<comment type="cofactor">
    <cofactor evidence="11">
        <name>pyruvate</name>
        <dbReference type="ChEBI" id="CHEBI:15361"/>
    </cofactor>
    <text evidence="11">Binds 1 pyruvoyl group covalently per subunit.</text>
</comment>
<dbReference type="GO" id="GO:0004609">
    <property type="term" value="F:phosphatidylserine decarboxylase activity"/>
    <property type="evidence" value="ECO:0007669"/>
    <property type="project" value="UniProtKB-UniRule"/>
</dbReference>
<organism evidence="13 14">
    <name type="scientific">Desulfomarina profundi</name>
    <dbReference type="NCBI Taxonomy" id="2772557"/>
    <lineage>
        <taxon>Bacteria</taxon>
        <taxon>Pseudomonadati</taxon>
        <taxon>Thermodesulfobacteriota</taxon>
        <taxon>Desulfobulbia</taxon>
        <taxon>Desulfobulbales</taxon>
        <taxon>Desulfobulbaceae</taxon>
        <taxon>Desulfomarina</taxon>
    </lineage>
</organism>
<keyword evidence="12" id="KW-1133">Transmembrane helix</keyword>
<accession>A0A8D5FV43</accession>
<dbReference type="PANTHER" id="PTHR35809:SF1">
    <property type="entry name" value="ARCHAETIDYLSERINE DECARBOXYLASE PROENZYME-RELATED"/>
    <property type="match status" value="1"/>
</dbReference>
<dbReference type="HAMAP" id="MF_00664">
    <property type="entry name" value="PS_decarb_PSD_A"/>
    <property type="match status" value="1"/>
</dbReference>
<dbReference type="InterPro" id="IPR003817">
    <property type="entry name" value="PS_Dcarbxylase"/>
</dbReference>
<keyword evidence="12" id="KW-0812">Transmembrane</keyword>
<evidence type="ECO:0000313" key="13">
    <source>
        <dbReference type="EMBL" id="BCL60437.1"/>
    </source>
</evidence>
<comment type="similarity">
    <text evidence="11">Belongs to the phosphatidylserine decarboxylase family. PSD-A subfamily.</text>
</comment>
<evidence type="ECO:0000256" key="8">
    <source>
        <dbReference type="ARBA" id="ARBA00023239"/>
    </source>
</evidence>
<feature type="chain" id="PRO_5035348566" description="Phosphatidylserine decarboxylase beta chain" evidence="11">
    <location>
        <begin position="1"/>
        <end position="182"/>
    </location>
</feature>
<keyword evidence="14" id="KW-1185">Reference proteome</keyword>
<keyword evidence="9 11" id="KW-1208">Phospholipid metabolism</keyword>
<keyword evidence="4 11" id="KW-0443">Lipid metabolism</keyword>